<accession>A0A5C7FQL1</accession>
<dbReference type="RefSeq" id="WP_147931329.1">
    <property type="nucleotide sequence ID" value="NZ_VOXD01000020.1"/>
</dbReference>
<dbReference type="InterPro" id="IPR020592">
    <property type="entry name" value="Ribosomal_bS16_CS"/>
</dbReference>
<evidence type="ECO:0000313" key="1">
    <source>
        <dbReference type="EMBL" id="TXF88726.1"/>
    </source>
</evidence>
<dbReference type="Proteomes" id="UP000321907">
    <property type="component" value="Unassembled WGS sequence"/>
</dbReference>
<dbReference type="GO" id="GO:0003735">
    <property type="term" value="F:structural constituent of ribosome"/>
    <property type="evidence" value="ECO:0007669"/>
    <property type="project" value="InterPro"/>
</dbReference>
<dbReference type="GO" id="GO:0006412">
    <property type="term" value="P:translation"/>
    <property type="evidence" value="ECO:0007669"/>
    <property type="project" value="InterPro"/>
</dbReference>
<comment type="caution">
    <text evidence="1">The sequence shown here is derived from an EMBL/GenBank/DDBJ whole genome shotgun (WGS) entry which is preliminary data.</text>
</comment>
<keyword evidence="2" id="KW-1185">Reference proteome</keyword>
<sequence>MTEISLRLKRLGKKRVHTVPYRIPTEVKTLSDLIRVTVTNEVERSNASRTEPKLFAFLSPAEIQEQSQDGKVGFGEVANTEEADLDQAISVALQAHADGVFLVFLNDDEIRDLEQEIILSEGSEVTFIRLTFLTGLLW</sequence>
<gene>
    <name evidence="1" type="ORF">FUA23_13760</name>
</gene>
<dbReference type="GO" id="GO:0005840">
    <property type="term" value="C:ribosome"/>
    <property type="evidence" value="ECO:0007669"/>
    <property type="project" value="InterPro"/>
</dbReference>
<protein>
    <submittedName>
        <fullName evidence="1">Uncharacterized protein</fullName>
    </submittedName>
</protein>
<evidence type="ECO:0000313" key="2">
    <source>
        <dbReference type="Proteomes" id="UP000321907"/>
    </source>
</evidence>
<reference evidence="1 2" key="1">
    <citation type="submission" date="2019-08" db="EMBL/GenBank/DDBJ databases">
        <title>Lewinella sp. strain SSH13 Genome sequencing and assembly.</title>
        <authorList>
            <person name="Kim I."/>
        </authorList>
    </citation>
    <scope>NUCLEOTIDE SEQUENCE [LARGE SCALE GENOMIC DNA]</scope>
    <source>
        <strain evidence="1 2">SSH13</strain>
    </source>
</reference>
<proteinExistence type="predicted"/>
<organism evidence="1 2">
    <name type="scientific">Neolewinella aurantiaca</name>
    <dbReference type="NCBI Taxonomy" id="2602767"/>
    <lineage>
        <taxon>Bacteria</taxon>
        <taxon>Pseudomonadati</taxon>
        <taxon>Bacteroidota</taxon>
        <taxon>Saprospiria</taxon>
        <taxon>Saprospirales</taxon>
        <taxon>Lewinellaceae</taxon>
        <taxon>Neolewinella</taxon>
    </lineage>
</organism>
<dbReference type="OrthoDB" id="9808343at2"/>
<name>A0A5C7FQL1_9BACT</name>
<dbReference type="PROSITE" id="PS00732">
    <property type="entry name" value="RIBOSOMAL_S16"/>
    <property type="match status" value="1"/>
</dbReference>
<dbReference type="EMBL" id="VOXD01000020">
    <property type="protein sequence ID" value="TXF88726.1"/>
    <property type="molecule type" value="Genomic_DNA"/>
</dbReference>
<dbReference type="AlphaFoldDB" id="A0A5C7FQL1"/>